<dbReference type="GO" id="GO:0043565">
    <property type="term" value="F:sequence-specific DNA binding"/>
    <property type="evidence" value="ECO:0007669"/>
    <property type="project" value="InterPro"/>
</dbReference>
<evidence type="ECO:0000256" key="3">
    <source>
        <dbReference type="ARBA" id="ARBA00023163"/>
    </source>
</evidence>
<evidence type="ECO:0000256" key="2">
    <source>
        <dbReference type="ARBA" id="ARBA00023125"/>
    </source>
</evidence>
<dbReference type="SUPFAM" id="SSF46689">
    <property type="entry name" value="Homeodomain-like"/>
    <property type="match status" value="1"/>
</dbReference>
<dbReference type="PANTHER" id="PTHR43280:SF2">
    <property type="entry name" value="HTH-TYPE TRANSCRIPTIONAL REGULATOR EXSA"/>
    <property type="match status" value="1"/>
</dbReference>
<gene>
    <name evidence="5" type="ORF">RZN69_00545</name>
</gene>
<dbReference type="Proteomes" id="UP001304300">
    <property type="component" value="Chromosome"/>
</dbReference>
<feature type="domain" description="HTH araC/xylS-type" evidence="4">
    <location>
        <begin position="177"/>
        <end position="279"/>
    </location>
</feature>
<organism evidence="5 6">
    <name type="scientific">Rubellicoccus peritrichatus</name>
    <dbReference type="NCBI Taxonomy" id="3080537"/>
    <lineage>
        <taxon>Bacteria</taxon>
        <taxon>Pseudomonadati</taxon>
        <taxon>Verrucomicrobiota</taxon>
        <taxon>Opitutia</taxon>
        <taxon>Puniceicoccales</taxon>
        <taxon>Cerasicoccaceae</taxon>
        <taxon>Rubellicoccus</taxon>
    </lineage>
</organism>
<dbReference type="InterPro" id="IPR020449">
    <property type="entry name" value="Tscrpt_reg_AraC-type_HTH"/>
</dbReference>
<dbReference type="KEGG" id="puo:RZN69_00545"/>
<evidence type="ECO:0000313" key="5">
    <source>
        <dbReference type="EMBL" id="WOO41556.1"/>
    </source>
</evidence>
<evidence type="ECO:0000313" key="6">
    <source>
        <dbReference type="Proteomes" id="UP001304300"/>
    </source>
</evidence>
<protein>
    <submittedName>
        <fullName evidence="5">AraC family transcriptional regulator</fullName>
    </submittedName>
</protein>
<dbReference type="InterPro" id="IPR009057">
    <property type="entry name" value="Homeodomain-like_sf"/>
</dbReference>
<accession>A0AAQ3L9G6</accession>
<keyword evidence="3" id="KW-0804">Transcription</keyword>
<dbReference type="GO" id="GO:0003700">
    <property type="term" value="F:DNA-binding transcription factor activity"/>
    <property type="evidence" value="ECO:0007669"/>
    <property type="project" value="InterPro"/>
</dbReference>
<name>A0AAQ3L9G6_9BACT</name>
<evidence type="ECO:0000259" key="4">
    <source>
        <dbReference type="PROSITE" id="PS01124"/>
    </source>
</evidence>
<proteinExistence type="predicted"/>
<dbReference type="PANTHER" id="PTHR43280">
    <property type="entry name" value="ARAC-FAMILY TRANSCRIPTIONAL REGULATOR"/>
    <property type="match status" value="1"/>
</dbReference>
<evidence type="ECO:0000256" key="1">
    <source>
        <dbReference type="ARBA" id="ARBA00023015"/>
    </source>
</evidence>
<dbReference type="Gene3D" id="1.10.10.60">
    <property type="entry name" value="Homeodomain-like"/>
    <property type="match status" value="1"/>
</dbReference>
<dbReference type="PROSITE" id="PS01124">
    <property type="entry name" value="HTH_ARAC_FAMILY_2"/>
    <property type="match status" value="1"/>
</dbReference>
<sequence>MRIFPHFGHWRSGKVRQPLLPHKDPGLELVYLANGEVSWDYDGAEVMVPAGHLSFSWPWEIHGANDIRLPSVELYWLLIPLWGRLSPNSRSMKLMPELGLSIEEASAVTTWLKGHESHVLKTNSEFRKCFPLLIKALQLNDGNYDLRARGLFFLSMAELLKSTQVSRKNDGESAKLARVQTYWEETVIQKLDAHLPLEEMASSCDMGRTCFTELTKKLFGGSPVRVLTRKRTDLAKHLLAESDASITEIAFQCGFNSSQHFATVFKAYTEMTPSDYRRQLD</sequence>
<keyword evidence="1" id="KW-0805">Transcription regulation</keyword>
<keyword evidence="6" id="KW-1185">Reference proteome</keyword>
<dbReference type="EMBL" id="CP136920">
    <property type="protein sequence ID" value="WOO41556.1"/>
    <property type="molecule type" value="Genomic_DNA"/>
</dbReference>
<keyword evidence="2" id="KW-0238">DNA-binding</keyword>
<dbReference type="SMART" id="SM00342">
    <property type="entry name" value="HTH_ARAC"/>
    <property type="match status" value="1"/>
</dbReference>
<dbReference type="PRINTS" id="PR00032">
    <property type="entry name" value="HTHARAC"/>
</dbReference>
<dbReference type="InterPro" id="IPR018060">
    <property type="entry name" value="HTH_AraC"/>
</dbReference>
<dbReference type="RefSeq" id="WP_317834040.1">
    <property type="nucleotide sequence ID" value="NZ_CP136920.1"/>
</dbReference>
<dbReference type="AlphaFoldDB" id="A0AAQ3L9G6"/>
<dbReference type="Pfam" id="PF12833">
    <property type="entry name" value="HTH_18"/>
    <property type="match status" value="1"/>
</dbReference>
<reference evidence="5 6" key="1">
    <citation type="submission" date="2023-10" db="EMBL/GenBank/DDBJ databases">
        <title>Rubellicoccus peritrichatus gen. nov., sp. nov., isolated from an algae of coral reef tank.</title>
        <authorList>
            <person name="Luo J."/>
        </authorList>
    </citation>
    <scope>NUCLEOTIDE SEQUENCE [LARGE SCALE GENOMIC DNA]</scope>
    <source>
        <strain evidence="5 6">CR14</strain>
    </source>
</reference>